<dbReference type="NCBIfam" id="TIGR02466">
    <property type="entry name" value="TIGR02466 family protein"/>
    <property type="match status" value="1"/>
</dbReference>
<name>A0ABV2EE19_9CAUL</name>
<sequence>MSLRTLFVTQVYEASLAGEKNFEDFNAELEDACRMLADEDLAGQAWCREHGYGGYTSYASLDDLPMRASIFEDLKRKLDKHAAAYAKALRLDLGRRRLRLDSLWVNILKPGASHSGHIHPHSVLSGTVYVATPKGASALKLEDPRLAMMMAAPPREADAPEEVRNFVYLQPQPGTIFMWESWLRHEVTPNAARKERVSVSFNYAWR</sequence>
<protein>
    <submittedName>
        <fullName evidence="1">Uncharacterized protein (TIGR02466 family)</fullName>
    </submittedName>
</protein>
<dbReference type="Pfam" id="PF13759">
    <property type="entry name" value="2OG-FeII_Oxy_5"/>
    <property type="match status" value="1"/>
</dbReference>
<proteinExistence type="predicted"/>
<dbReference type="Proteomes" id="UP001549110">
    <property type="component" value="Unassembled WGS sequence"/>
</dbReference>
<evidence type="ECO:0000313" key="1">
    <source>
        <dbReference type="EMBL" id="MET3525273.1"/>
    </source>
</evidence>
<dbReference type="RefSeq" id="WP_331928269.1">
    <property type="nucleotide sequence ID" value="NZ_JBEPLU010000001.1"/>
</dbReference>
<keyword evidence="2" id="KW-1185">Reference proteome</keyword>
<comment type="caution">
    <text evidence="1">The sequence shown here is derived from an EMBL/GenBank/DDBJ whole genome shotgun (WGS) entry which is preliminary data.</text>
</comment>
<gene>
    <name evidence="1" type="ORF">ABID41_000368</name>
</gene>
<evidence type="ECO:0000313" key="2">
    <source>
        <dbReference type="Proteomes" id="UP001549110"/>
    </source>
</evidence>
<accession>A0ABV2EE19</accession>
<dbReference type="EMBL" id="JBEPLU010000001">
    <property type="protein sequence ID" value="MET3525273.1"/>
    <property type="molecule type" value="Genomic_DNA"/>
</dbReference>
<dbReference type="Gene3D" id="2.60.120.620">
    <property type="entry name" value="q2cbj1_9rhob like domain"/>
    <property type="match status" value="1"/>
</dbReference>
<reference evidence="1 2" key="1">
    <citation type="submission" date="2024-06" db="EMBL/GenBank/DDBJ databases">
        <title>Genomic Encyclopedia of Type Strains, Phase IV (KMG-IV): sequencing the most valuable type-strain genomes for metagenomic binning, comparative biology and taxonomic classification.</title>
        <authorList>
            <person name="Goeker M."/>
        </authorList>
    </citation>
    <scope>NUCLEOTIDE SEQUENCE [LARGE SCALE GENOMIC DNA]</scope>
    <source>
        <strain evidence="1 2">DSM 17809</strain>
    </source>
</reference>
<organism evidence="1 2">
    <name type="scientific">Phenylobacterium koreense</name>
    <dbReference type="NCBI Taxonomy" id="266125"/>
    <lineage>
        <taxon>Bacteria</taxon>
        <taxon>Pseudomonadati</taxon>
        <taxon>Pseudomonadota</taxon>
        <taxon>Alphaproteobacteria</taxon>
        <taxon>Caulobacterales</taxon>
        <taxon>Caulobacteraceae</taxon>
        <taxon>Phenylobacterium</taxon>
    </lineage>
</organism>
<dbReference type="InterPro" id="IPR012668">
    <property type="entry name" value="CHP02466"/>
</dbReference>